<keyword evidence="1" id="KW-0808">Transferase</keyword>
<evidence type="ECO:0000256" key="4">
    <source>
        <dbReference type="SAM" id="MobiDB-lite"/>
    </source>
</evidence>
<dbReference type="AlphaFoldDB" id="A0A4Q5JC79"/>
<keyword evidence="8" id="KW-0067">ATP-binding</keyword>
<evidence type="ECO:0000256" key="5">
    <source>
        <dbReference type="SAM" id="Phobius"/>
    </source>
</evidence>
<feature type="transmembrane region" description="Helical" evidence="5">
    <location>
        <begin position="147"/>
        <end position="165"/>
    </location>
</feature>
<proteinExistence type="predicted"/>
<feature type="transmembrane region" description="Helical" evidence="5">
    <location>
        <begin position="225"/>
        <end position="245"/>
    </location>
</feature>
<dbReference type="Pfam" id="PF02518">
    <property type="entry name" value="HATPase_c"/>
    <property type="match status" value="1"/>
</dbReference>
<dbReference type="PANTHER" id="PTHR24421">
    <property type="entry name" value="NITRATE/NITRITE SENSOR PROTEIN NARX-RELATED"/>
    <property type="match status" value="1"/>
</dbReference>
<feature type="transmembrane region" description="Helical" evidence="5">
    <location>
        <begin position="186"/>
        <end position="213"/>
    </location>
</feature>
<dbReference type="EMBL" id="SDPU01000001">
    <property type="protein sequence ID" value="RYU15611.1"/>
    <property type="molecule type" value="Genomic_DNA"/>
</dbReference>
<name>A0A4Q5JC79_9ACTN</name>
<dbReference type="InterPro" id="IPR007168">
    <property type="entry name" value="Phageshock_PspC_N"/>
</dbReference>
<accession>A0A4Q5JC79</accession>
<evidence type="ECO:0000256" key="2">
    <source>
        <dbReference type="ARBA" id="ARBA00022777"/>
    </source>
</evidence>
<dbReference type="GO" id="GO:0016301">
    <property type="term" value="F:kinase activity"/>
    <property type="evidence" value="ECO:0007669"/>
    <property type="project" value="UniProtKB-KW"/>
</dbReference>
<dbReference type="InterPro" id="IPR003594">
    <property type="entry name" value="HATPase_dom"/>
</dbReference>
<keyword evidence="5" id="KW-1133">Transmembrane helix</keyword>
<feature type="compositionally biased region" description="Pro residues" evidence="4">
    <location>
        <begin position="13"/>
        <end position="23"/>
    </location>
</feature>
<keyword evidence="5" id="KW-0812">Transmembrane</keyword>
<evidence type="ECO:0000313" key="9">
    <source>
        <dbReference type="Proteomes" id="UP000291189"/>
    </source>
</evidence>
<keyword evidence="2" id="KW-0418">Kinase</keyword>
<dbReference type="InterPro" id="IPR036890">
    <property type="entry name" value="HATPase_C_sf"/>
</dbReference>
<evidence type="ECO:0000256" key="3">
    <source>
        <dbReference type="ARBA" id="ARBA00023012"/>
    </source>
</evidence>
<evidence type="ECO:0000313" key="8">
    <source>
        <dbReference type="EMBL" id="RYU15611.1"/>
    </source>
</evidence>
<keyword evidence="5" id="KW-0472">Membrane</keyword>
<feature type="region of interest" description="Disordered" evidence="4">
    <location>
        <begin position="1"/>
        <end position="41"/>
    </location>
</feature>
<keyword evidence="3" id="KW-0902">Two-component regulatory system</keyword>
<dbReference type="GO" id="GO:0005524">
    <property type="term" value="F:ATP binding"/>
    <property type="evidence" value="ECO:0007669"/>
    <property type="project" value="UniProtKB-KW"/>
</dbReference>
<keyword evidence="9" id="KW-1185">Reference proteome</keyword>
<dbReference type="PANTHER" id="PTHR24421:SF61">
    <property type="entry name" value="OXYGEN SENSOR HISTIDINE KINASE NREB"/>
    <property type="match status" value="1"/>
</dbReference>
<feature type="domain" description="Histidine kinase/HSP90-like ATPase" evidence="6">
    <location>
        <begin position="352"/>
        <end position="438"/>
    </location>
</feature>
<reference evidence="8 9" key="1">
    <citation type="submission" date="2019-01" db="EMBL/GenBank/DDBJ databases">
        <title>Nocardioides guangzhouensis sp. nov., an actinobacterium isolated from soil.</title>
        <authorList>
            <person name="Fu Y."/>
            <person name="Cai Y."/>
            <person name="Lin Z."/>
            <person name="Chen P."/>
        </authorList>
    </citation>
    <scope>NUCLEOTIDE SEQUENCE [LARGE SCALE GENOMIC DNA]</scope>
    <source>
        <strain evidence="8 9">NBRC 105384</strain>
    </source>
</reference>
<dbReference type="Proteomes" id="UP000291189">
    <property type="component" value="Unassembled WGS sequence"/>
</dbReference>
<evidence type="ECO:0000259" key="6">
    <source>
        <dbReference type="Pfam" id="PF02518"/>
    </source>
</evidence>
<dbReference type="GO" id="GO:0000160">
    <property type="term" value="P:phosphorelay signal transduction system"/>
    <property type="evidence" value="ECO:0007669"/>
    <property type="project" value="UniProtKB-KW"/>
</dbReference>
<keyword evidence="8" id="KW-0547">Nucleotide-binding</keyword>
<dbReference type="RefSeq" id="WP_129984894.1">
    <property type="nucleotide sequence ID" value="NZ_SDPU01000001.1"/>
</dbReference>
<dbReference type="OrthoDB" id="3534856at2"/>
<feature type="transmembrane region" description="Helical" evidence="5">
    <location>
        <begin position="121"/>
        <end position="141"/>
    </location>
</feature>
<feature type="transmembrane region" description="Helical" evidence="5">
    <location>
        <begin position="66"/>
        <end position="89"/>
    </location>
</feature>
<dbReference type="SUPFAM" id="SSF55874">
    <property type="entry name" value="ATPase domain of HSP90 chaperone/DNA topoisomerase II/histidine kinase"/>
    <property type="match status" value="1"/>
</dbReference>
<dbReference type="Gene3D" id="3.30.565.10">
    <property type="entry name" value="Histidine kinase-like ATPase, C-terminal domain"/>
    <property type="match status" value="1"/>
</dbReference>
<protein>
    <submittedName>
        <fullName evidence="8">ATP-binding protein</fullName>
    </submittedName>
</protein>
<dbReference type="CDD" id="cd16917">
    <property type="entry name" value="HATPase_UhpB-NarQ-NarX-like"/>
    <property type="match status" value="1"/>
</dbReference>
<organism evidence="8 9">
    <name type="scientific">Nocardioides iriomotensis</name>
    <dbReference type="NCBI Taxonomy" id="715784"/>
    <lineage>
        <taxon>Bacteria</taxon>
        <taxon>Bacillati</taxon>
        <taxon>Actinomycetota</taxon>
        <taxon>Actinomycetes</taxon>
        <taxon>Propionibacteriales</taxon>
        <taxon>Nocardioidaceae</taxon>
        <taxon>Nocardioides</taxon>
    </lineage>
</organism>
<evidence type="ECO:0000256" key="1">
    <source>
        <dbReference type="ARBA" id="ARBA00022679"/>
    </source>
</evidence>
<evidence type="ECO:0000259" key="7">
    <source>
        <dbReference type="Pfam" id="PF04024"/>
    </source>
</evidence>
<sequence>MSTTASASTDPSGFPPPSPPPSAVPGDERLTRPTRRARRSRDDRILAGVAGGLAQHLGLDPMHVRIAFVLACALGGLGLVFYAGLWMILPADPHLDESAPGLEAATRQGKRQGRASRLSDAGPLVAIGVFGLGIVILAQGMFGGSLLFWPVLLGVVGLGVLWWQADEAQRERWIDSTGRIDLWRAVVGSGGAAAWVRLAVGVALLVSALVLFAVQTGQMGVARDVVLAGVLGVVGLALMVGPWLFRLSGDLSEERSARVRSQERADMAAHLHDSVLQTLALIQKHADDGRTVAKLARAQERDLRSWLYGEDAHPETSVAAALRAAAAEVEDAFGVPVEVVTVGDVAVDEARRPLVLAAREAMVNAAKHSGADKVDVFAECDESRLEVFVRDRGQGFDPDAVPQDRMGVRNSIQDRMARHGGTAVLRTAPGEGTEVRLAMTRKPTAPPEQKQEEDAR</sequence>
<dbReference type="InterPro" id="IPR050482">
    <property type="entry name" value="Sensor_HK_TwoCompSys"/>
</dbReference>
<feature type="domain" description="Phage shock protein PspC N-terminal" evidence="7">
    <location>
        <begin position="35"/>
        <end position="91"/>
    </location>
</feature>
<comment type="caution">
    <text evidence="8">The sequence shown here is derived from an EMBL/GenBank/DDBJ whole genome shotgun (WGS) entry which is preliminary data.</text>
</comment>
<dbReference type="Pfam" id="PF04024">
    <property type="entry name" value="PspC"/>
    <property type="match status" value="1"/>
</dbReference>
<gene>
    <name evidence="8" type="ORF">ETU37_00375</name>
</gene>